<dbReference type="CDD" id="cd04301">
    <property type="entry name" value="NAT_SF"/>
    <property type="match status" value="1"/>
</dbReference>
<dbReference type="Proteomes" id="UP000321617">
    <property type="component" value="Unassembled WGS sequence"/>
</dbReference>
<evidence type="ECO:0000313" key="3">
    <source>
        <dbReference type="Proteomes" id="UP000321617"/>
    </source>
</evidence>
<dbReference type="Pfam" id="PF00583">
    <property type="entry name" value="Acetyltransf_1"/>
    <property type="match status" value="1"/>
</dbReference>
<dbReference type="InterPro" id="IPR016181">
    <property type="entry name" value="Acyl_CoA_acyltransferase"/>
</dbReference>
<proteinExistence type="predicted"/>
<dbReference type="Gene3D" id="3.40.630.30">
    <property type="match status" value="1"/>
</dbReference>
<keyword evidence="2" id="KW-0808">Transferase</keyword>
<sequence length="278" mass="30095">MIRPATEDDAVAFPDLDWVRPHRRRPDDASYVVDGVDGPVAVARCARNEFHPGRSPLWVYVRPGHRRRGLGTALVRELSAHADRPFSAKVRPDSTGHHFARALGAVEYQRCPPSVVDTTAAGMTRWIAAHLRDDVVTGDAFTADRLLDLWTDYYVLIHAGWSPTAPRARLRELFTAMITDELTPARSRFALRAGGVVAACFVFESGADESEAIAECLTPDAADARALLAGCIAAALAGSPVTRLVFDGHVTDPHFHPLLAGMPGVTGPVTALLEIPPR</sequence>
<comment type="caution">
    <text evidence="2">The sequence shown here is derived from an EMBL/GenBank/DDBJ whole genome shotgun (WGS) entry which is preliminary data.</text>
</comment>
<dbReference type="AlphaFoldDB" id="A0A562V302"/>
<dbReference type="OrthoDB" id="4922351at2"/>
<dbReference type="RefSeq" id="WP_147139163.1">
    <property type="nucleotide sequence ID" value="NZ_BAABIJ010000002.1"/>
</dbReference>
<reference evidence="2 3" key="1">
    <citation type="journal article" date="2013" name="Stand. Genomic Sci.">
        <title>Genomic Encyclopedia of Type Strains, Phase I: The one thousand microbial genomes (KMG-I) project.</title>
        <authorList>
            <person name="Kyrpides N.C."/>
            <person name="Woyke T."/>
            <person name="Eisen J.A."/>
            <person name="Garrity G."/>
            <person name="Lilburn T.G."/>
            <person name="Beck B.J."/>
            <person name="Whitman W.B."/>
            <person name="Hugenholtz P."/>
            <person name="Klenk H.P."/>
        </authorList>
    </citation>
    <scope>NUCLEOTIDE SEQUENCE [LARGE SCALE GENOMIC DNA]</scope>
    <source>
        <strain evidence="2 3">DSM 45044</strain>
    </source>
</reference>
<evidence type="ECO:0000313" key="2">
    <source>
        <dbReference type="EMBL" id="TWJ12223.1"/>
    </source>
</evidence>
<organism evidence="2 3">
    <name type="scientific">Stackebrandtia albiflava</name>
    <dbReference type="NCBI Taxonomy" id="406432"/>
    <lineage>
        <taxon>Bacteria</taxon>
        <taxon>Bacillati</taxon>
        <taxon>Actinomycetota</taxon>
        <taxon>Actinomycetes</taxon>
        <taxon>Glycomycetales</taxon>
        <taxon>Glycomycetaceae</taxon>
        <taxon>Stackebrandtia</taxon>
    </lineage>
</organism>
<protein>
    <submittedName>
        <fullName evidence="2">Acetyltransferase (GNAT) family protein</fullName>
    </submittedName>
</protein>
<name>A0A562V302_9ACTN</name>
<gene>
    <name evidence="2" type="ORF">LX16_2978</name>
</gene>
<dbReference type="PROSITE" id="PS51186">
    <property type="entry name" value="GNAT"/>
    <property type="match status" value="1"/>
</dbReference>
<evidence type="ECO:0000259" key="1">
    <source>
        <dbReference type="PROSITE" id="PS51186"/>
    </source>
</evidence>
<dbReference type="EMBL" id="VLLL01000006">
    <property type="protein sequence ID" value="TWJ12223.1"/>
    <property type="molecule type" value="Genomic_DNA"/>
</dbReference>
<dbReference type="InterPro" id="IPR000182">
    <property type="entry name" value="GNAT_dom"/>
</dbReference>
<feature type="domain" description="N-acetyltransferase" evidence="1">
    <location>
        <begin position="1"/>
        <end position="148"/>
    </location>
</feature>
<keyword evidence="3" id="KW-1185">Reference proteome</keyword>
<accession>A0A562V302</accession>
<dbReference type="GO" id="GO:0016747">
    <property type="term" value="F:acyltransferase activity, transferring groups other than amino-acyl groups"/>
    <property type="evidence" value="ECO:0007669"/>
    <property type="project" value="InterPro"/>
</dbReference>
<dbReference type="SUPFAM" id="SSF55729">
    <property type="entry name" value="Acyl-CoA N-acyltransferases (Nat)"/>
    <property type="match status" value="1"/>
</dbReference>